<feature type="chain" id="PRO_5012667043" evidence="1">
    <location>
        <begin position="23"/>
        <end position="271"/>
    </location>
</feature>
<sequence>MPVCPYALCLSVLVTCAAAAFAQDVTTPSGDIRFDWSETTDGPVTRVFVGETEIAFDPPPAIAWLEARAGTLALIGISQGGNGCSASFVWLHTAPGDLRRTAPFGTCSELVTLSHDVETVTVTMPSRRVADGEVAFVYDGRSIETRTLGLPPAEVGPEAGADALAGVYLFDLTGTEDWRLPLTALMGAANYATLQRLSGQGSPMEVEDDWVVGEGCAPGNCGATASVIAVHRGDGRLLAGFWESGQPPRIWGEPGPTPPRAIAALRERGAQ</sequence>
<evidence type="ECO:0000313" key="3">
    <source>
        <dbReference type="Proteomes" id="UP000193900"/>
    </source>
</evidence>
<evidence type="ECO:0000313" key="2">
    <source>
        <dbReference type="EMBL" id="SLN51001.1"/>
    </source>
</evidence>
<accession>A0A1Y5SXM2</accession>
<keyword evidence="3" id="KW-1185">Reference proteome</keyword>
<gene>
    <name evidence="2" type="ORF">ROA7023_02227</name>
</gene>
<name>A0A1Y5SXM2_9RHOB</name>
<dbReference type="AlphaFoldDB" id="A0A1Y5SXM2"/>
<keyword evidence="1" id="KW-0732">Signal</keyword>
<dbReference type="EMBL" id="FWFZ01000009">
    <property type="protein sequence ID" value="SLN51001.1"/>
    <property type="molecule type" value="Genomic_DNA"/>
</dbReference>
<evidence type="ECO:0000256" key="1">
    <source>
        <dbReference type="SAM" id="SignalP"/>
    </source>
</evidence>
<reference evidence="2 3" key="1">
    <citation type="submission" date="2017-03" db="EMBL/GenBank/DDBJ databases">
        <authorList>
            <person name="Afonso C.L."/>
            <person name="Miller P.J."/>
            <person name="Scott M.A."/>
            <person name="Spackman E."/>
            <person name="Goraichik I."/>
            <person name="Dimitrov K.M."/>
            <person name="Suarez D.L."/>
            <person name="Swayne D.E."/>
        </authorList>
    </citation>
    <scope>NUCLEOTIDE SEQUENCE [LARGE SCALE GENOMIC DNA]</scope>
    <source>
        <strain evidence="2 3">CECT 7023</strain>
    </source>
</reference>
<dbReference type="Proteomes" id="UP000193900">
    <property type="component" value="Unassembled WGS sequence"/>
</dbReference>
<proteinExistence type="predicted"/>
<feature type="signal peptide" evidence="1">
    <location>
        <begin position="1"/>
        <end position="22"/>
    </location>
</feature>
<protein>
    <submittedName>
        <fullName evidence="2">Uncharacterized protein</fullName>
    </submittedName>
</protein>
<organism evidence="2 3">
    <name type="scientific">Roseisalinus antarcticus</name>
    <dbReference type="NCBI Taxonomy" id="254357"/>
    <lineage>
        <taxon>Bacteria</taxon>
        <taxon>Pseudomonadati</taxon>
        <taxon>Pseudomonadota</taxon>
        <taxon>Alphaproteobacteria</taxon>
        <taxon>Rhodobacterales</taxon>
        <taxon>Roseobacteraceae</taxon>
        <taxon>Roseisalinus</taxon>
    </lineage>
</organism>